<dbReference type="InParanoid" id="A0A074Y686"/>
<evidence type="ECO:0000313" key="2">
    <source>
        <dbReference type="EMBL" id="KEQ93210.1"/>
    </source>
</evidence>
<dbReference type="STRING" id="1043005.A0A074Y686"/>
<dbReference type="InterPro" id="IPR011047">
    <property type="entry name" value="Quinoprotein_ADH-like_sf"/>
</dbReference>
<feature type="chain" id="PRO_5001704573" description="Arylsulfotransferase" evidence="1">
    <location>
        <begin position="29"/>
        <end position="597"/>
    </location>
</feature>
<dbReference type="Pfam" id="PF14269">
    <property type="entry name" value="Arylsulfotran_2"/>
    <property type="match status" value="1"/>
</dbReference>
<dbReference type="RefSeq" id="XP_013341663.1">
    <property type="nucleotide sequence ID" value="XM_013486209.1"/>
</dbReference>
<dbReference type="EMBL" id="KL584767">
    <property type="protein sequence ID" value="KEQ93210.1"/>
    <property type="molecule type" value="Genomic_DNA"/>
</dbReference>
<keyword evidence="1" id="KW-0732">Signal</keyword>
<dbReference type="Proteomes" id="UP000030641">
    <property type="component" value="Unassembled WGS sequence"/>
</dbReference>
<organism evidence="2 3">
    <name type="scientific">Aureobasidium subglaciale (strain EXF-2481)</name>
    <name type="common">Aureobasidium pullulans var. subglaciale</name>
    <dbReference type="NCBI Taxonomy" id="1043005"/>
    <lineage>
        <taxon>Eukaryota</taxon>
        <taxon>Fungi</taxon>
        <taxon>Dikarya</taxon>
        <taxon>Ascomycota</taxon>
        <taxon>Pezizomycotina</taxon>
        <taxon>Dothideomycetes</taxon>
        <taxon>Dothideomycetidae</taxon>
        <taxon>Dothideales</taxon>
        <taxon>Saccotheciaceae</taxon>
        <taxon>Aureobasidium</taxon>
    </lineage>
</organism>
<dbReference type="AlphaFoldDB" id="A0A074Y686"/>
<gene>
    <name evidence="2" type="ORF">AUEXF2481DRAFT_90828</name>
</gene>
<dbReference type="OMA" id="GRGSWYM"/>
<keyword evidence="3" id="KW-1185">Reference proteome</keyword>
<dbReference type="SUPFAM" id="SSF50998">
    <property type="entry name" value="Quinoprotein alcohol dehydrogenase-like"/>
    <property type="match status" value="1"/>
</dbReference>
<dbReference type="HOGENOM" id="CLU_018249_0_1_1"/>
<evidence type="ECO:0000313" key="3">
    <source>
        <dbReference type="Proteomes" id="UP000030641"/>
    </source>
</evidence>
<dbReference type="PANTHER" id="PTHR35340">
    <property type="entry name" value="PQQ ENZYME REPEAT PROTEIN-RELATED"/>
    <property type="match status" value="1"/>
</dbReference>
<sequence length="597" mass="66683">MPWSFACPSSCQMLVLVAFTLLSALVEGTRNLSGASWGSTAYEWGLLGRYPQQSFKSAPLHPPLTNTVQWDEQCAQGYTLLSLRGTAVSEPAAIMLGGHGELVWMDESFGPYVMNLKVQKYKGEQYLTFWSGDISLGFGLGTYYMLDSHYQVFKQFSAASTLENDFHEYAITTDNTALLTSYDTVARDLSTLGVEGQGWIYDSLFREVDIETGEIIFEWRASDHFAVNDTYYPIDAAGRSPEAPFDFFHINSVDKDINGDYIVSSRFMHSIACISARTGKLLWTLGGRNNDFEDLSDGYATDFAWQHHVSVQDDNRLSIFDNTRYRKWHEELLESNGEISRGLLVQLDTDNMTVELVQEYMNPGARGSPQQGSMQVLNSGNVLLGWGYHAGFTEYSSDGAVLCDIHINPAMFFPFGFVHSYRAFRAATWIGRPNTQPDIYLDHEDGYAFVSWNGATEVTGWKLQTANATSGDKIVFTDAVNTNKDGFETKIEMPDGDYGFLRIIAVDKAGNVLASSKTVAANKISVPAASRKWKYAVVALMFWIVCFVTGFANQKGLRALIQTGQQKAGSRFRSRGWKDIWISGSAKSEEEERLYPS</sequence>
<proteinExistence type="predicted"/>
<protein>
    <recommendedName>
        <fullName evidence="4">Arylsulfotransferase</fullName>
    </recommendedName>
</protein>
<name>A0A074Y686_AURSE</name>
<dbReference type="PANTHER" id="PTHR35340:SF5">
    <property type="entry name" value="ASST-DOMAIN-CONTAINING PROTEIN"/>
    <property type="match status" value="1"/>
</dbReference>
<dbReference type="GeneID" id="25372183"/>
<evidence type="ECO:0008006" key="4">
    <source>
        <dbReference type="Google" id="ProtNLM"/>
    </source>
</evidence>
<evidence type="ECO:0000256" key="1">
    <source>
        <dbReference type="SAM" id="SignalP"/>
    </source>
</evidence>
<dbReference type="InterPro" id="IPR053143">
    <property type="entry name" value="Arylsulfate_ST"/>
</dbReference>
<dbReference type="InterPro" id="IPR039535">
    <property type="entry name" value="ASST-like"/>
</dbReference>
<accession>A0A074Y686</accession>
<dbReference type="OrthoDB" id="5427350at2759"/>
<feature type="signal peptide" evidence="1">
    <location>
        <begin position="1"/>
        <end position="28"/>
    </location>
</feature>
<reference evidence="2 3" key="1">
    <citation type="journal article" date="2014" name="BMC Genomics">
        <title>Genome sequencing of four Aureobasidium pullulans varieties: biotechnological potential, stress tolerance, and description of new species.</title>
        <authorList>
            <person name="Gostin Ar C."/>
            <person name="Ohm R.A."/>
            <person name="Kogej T."/>
            <person name="Sonjak S."/>
            <person name="Turk M."/>
            <person name="Zajc J."/>
            <person name="Zalar P."/>
            <person name="Grube M."/>
            <person name="Sun H."/>
            <person name="Han J."/>
            <person name="Sharma A."/>
            <person name="Chiniquy J."/>
            <person name="Ngan C.Y."/>
            <person name="Lipzen A."/>
            <person name="Barry K."/>
            <person name="Grigoriev I.V."/>
            <person name="Gunde-Cimerman N."/>
        </authorList>
    </citation>
    <scope>NUCLEOTIDE SEQUENCE [LARGE SCALE GENOMIC DNA]</scope>
    <source>
        <strain evidence="2 3">EXF-2481</strain>
    </source>
</reference>